<organism evidence="10 11">
    <name type="scientific">Magnetofaba australis IT-1</name>
    <dbReference type="NCBI Taxonomy" id="1434232"/>
    <lineage>
        <taxon>Bacteria</taxon>
        <taxon>Pseudomonadati</taxon>
        <taxon>Pseudomonadota</taxon>
        <taxon>Magnetococcia</taxon>
        <taxon>Magnetococcales</taxon>
        <taxon>Magnetococcaceae</taxon>
        <taxon>Magnetofaba</taxon>
    </lineage>
</organism>
<dbReference type="AlphaFoldDB" id="A0A1Y2K7L4"/>
<evidence type="ECO:0000256" key="3">
    <source>
        <dbReference type="ARBA" id="ARBA00022801"/>
    </source>
</evidence>
<dbReference type="Pfam" id="PF13742">
    <property type="entry name" value="tRNA_anti_2"/>
    <property type="match status" value="1"/>
</dbReference>
<reference evidence="10 11" key="1">
    <citation type="journal article" date="2016" name="BMC Genomics">
        <title>Combined genomic and structural analyses of a cultured magnetotactic bacterium reveals its niche adaptation to a dynamic environment.</title>
        <authorList>
            <person name="Araujo A.C."/>
            <person name="Morillo V."/>
            <person name="Cypriano J."/>
            <person name="Teixeira L.C."/>
            <person name="Leao P."/>
            <person name="Lyra S."/>
            <person name="Almeida L.G."/>
            <person name="Bazylinski D.A."/>
            <person name="Vasconcellos A.T."/>
            <person name="Abreu F."/>
            <person name="Lins U."/>
        </authorList>
    </citation>
    <scope>NUCLEOTIDE SEQUENCE [LARGE SCALE GENOMIC DNA]</scope>
    <source>
        <strain evidence="10 11">IT-1</strain>
    </source>
</reference>
<proteinExistence type="inferred from homology"/>
<comment type="caution">
    <text evidence="10">The sequence shown here is derived from an EMBL/GenBank/DDBJ whole genome shotgun (WGS) entry which is preliminary data.</text>
</comment>
<evidence type="ECO:0000256" key="6">
    <source>
        <dbReference type="RuleBase" id="RU004355"/>
    </source>
</evidence>
<feature type="coiled-coil region" evidence="7">
    <location>
        <begin position="287"/>
        <end position="357"/>
    </location>
</feature>
<evidence type="ECO:0000259" key="9">
    <source>
        <dbReference type="Pfam" id="PF13742"/>
    </source>
</evidence>
<evidence type="ECO:0000256" key="1">
    <source>
        <dbReference type="ARBA" id="ARBA00022490"/>
    </source>
</evidence>
<keyword evidence="3 5" id="KW-0378">Hydrolase</keyword>
<keyword evidence="7" id="KW-0175">Coiled coil</keyword>
<dbReference type="GO" id="GO:0006308">
    <property type="term" value="P:DNA catabolic process"/>
    <property type="evidence" value="ECO:0007669"/>
    <property type="project" value="UniProtKB-UniRule"/>
</dbReference>
<dbReference type="Proteomes" id="UP000194003">
    <property type="component" value="Unassembled WGS sequence"/>
</dbReference>
<evidence type="ECO:0000256" key="2">
    <source>
        <dbReference type="ARBA" id="ARBA00022722"/>
    </source>
</evidence>
<evidence type="ECO:0000256" key="4">
    <source>
        <dbReference type="ARBA" id="ARBA00022839"/>
    </source>
</evidence>
<keyword evidence="2 5" id="KW-0540">Nuclease</keyword>
<sequence>MRHSLPIPAYGGIIQPMMIEQDDSGWNRILSVSQLNEQIRDLLAERYPYVKLRGEISKLSAPSSGHLYFSLIDEFSTIRAVVWRSTKARMTFQPRQGDAVVATGRIDAYPPRGEYQFIVEAIQPEGAGGERERLLALHAKLEAEGLFDESRKQPLPYLPETIGVVTSQSGAAIHDIIQVLETRFAGFHLILAPALVQGVGAPESIAAALTRLDASGLCDVIICGRGGGSAEDLACFNSERVVRAIAACRTPIVSAVGHEVDVTLADMAADLRAATPSAAAERVMPEKRELRARIDGLLALLQKAASDRIRRQRQLTAALAQRLQHPKRRIDLARMRADEMNERLADAFNRLRAQRQTRVEQSVKRLNAWAGGPTLARASRQLNQSQRQLGQAVVRDLQNKRAKLAALEARLHALSPLAVLERGYAIARNAQGEILRSTEHLNRDETIAVTLAQGSVEATVTRIKRK</sequence>
<evidence type="ECO:0000313" key="10">
    <source>
        <dbReference type="EMBL" id="OSM05317.1"/>
    </source>
</evidence>
<keyword evidence="4 5" id="KW-0269">Exonuclease</keyword>
<dbReference type="NCBIfam" id="TIGR00237">
    <property type="entry name" value="xseA"/>
    <property type="match status" value="1"/>
</dbReference>
<dbReference type="GO" id="GO:0003676">
    <property type="term" value="F:nucleic acid binding"/>
    <property type="evidence" value="ECO:0007669"/>
    <property type="project" value="InterPro"/>
</dbReference>
<dbReference type="GO" id="GO:0005737">
    <property type="term" value="C:cytoplasm"/>
    <property type="evidence" value="ECO:0007669"/>
    <property type="project" value="UniProtKB-SubCell"/>
</dbReference>
<comment type="similarity">
    <text evidence="5 6">Belongs to the XseA family.</text>
</comment>
<dbReference type="PANTHER" id="PTHR30008">
    <property type="entry name" value="EXODEOXYRIBONUCLEASE 7 LARGE SUBUNIT"/>
    <property type="match status" value="1"/>
</dbReference>
<dbReference type="EC" id="3.1.11.6" evidence="5"/>
<evidence type="ECO:0000259" key="8">
    <source>
        <dbReference type="Pfam" id="PF02601"/>
    </source>
</evidence>
<dbReference type="CDD" id="cd04489">
    <property type="entry name" value="ExoVII_LU_OBF"/>
    <property type="match status" value="1"/>
</dbReference>
<dbReference type="GO" id="GO:0009318">
    <property type="term" value="C:exodeoxyribonuclease VII complex"/>
    <property type="evidence" value="ECO:0007669"/>
    <property type="project" value="UniProtKB-UniRule"/>
</dbReference>
<dbReference type="InterPro" id="IPR020579">
    <property type="entry name" value="Exonuc_VII_lsu_C"/>
</dbReference>
<dbReference type="Pfam" id="PF02601">
    <property type="entry name" value="Exonuc_VII_L"/>
    <property type="match status" value="1"/>
</dbReference>
<comment type="subcellular location">
    <subcellularLocation>
        <location evidence="5 6">Cytoplasm</location>
    </subcellularLocation>
</comment>
<gene>
    <name evidence="5" type="primary">xseA</name>
    <name evidence="10" type="ORF">MAIT1_03490</name>
</gene>
<evidence type="ECO:0000256" key="7">
    <source>
        <dbReference type="SAM" id="Coils"/>
    </source>
</evidence>
<feature type="domain" description="OB-fold nucleic acid binding" evidence="9">
    <location>
        <begin position="30"/>
        <end position="123"/>
    </location>
</feature>
<dbReference type="GO" id="GO:0008855">
    <property type="term" value="F:exodeoxyribonuclease VII activity"/>
    <property type="evidence" value="ECO:0007669"/>
    <property type="project" value="UniProtKB-UniRule"/>
</dbReference>
<keyword evidence="1 5" id="KW-0963">Cytoplasm</keyword>
<dbReference type="InterPro" id="IPR025824">
    <property type="entry name" value="OB-fold_nuc-bd_dom"/>
</dbReference>
<comment type="subunit">
    <text evidence="5">Heterooligomer composed of large and small subunits.</text>
</comment>
<dbReference type="STRING" id="1434232.MAIT1_03490"/>
<dbReference type="HAMAP" id="MF_00378">
    <property type="entry name" value="Exonuc_7_L"/>
    <property type="match status" value="1"/>
</dbReference>
<protein>
    <recommendedName>
        <fullName evidence="5">Exodeoxyribonuclease 7 large subunit</fullName>
        <ecNumber evidence="5">3.1.11.6</ecNumber>
    </recommendedName>
    <alternativeName>
        <fullName evidence="5">Exodeoxyribonuclease VII large subunit</fullName>
        <shortName evidence="5">Exonuclease VII large subunit</shortName>
    </alternativeName>
</protein>
<comment type="catalytic activity">
    <reaction evidence="5 6">
        <text>Exonucleolytic cleavage in either 5'- to 3'- or 3'- to 5'-direction to yield nucleoside 5'-phosphates.</text>
        <dbReference type="EC" id="3.1.11.6"/>
    </reaction>
</comment>
<evidence type="ECO:0000256" key="5">
    <source>
        <dbReference type="HAMAP-Rule" id="MF_00378"/>
    </source>
</evidence>
<comment type="function">
    <text evidence="5">Bidirectionally degrades single-stranded DNA into large acid-insoluble oligonucleotides, which are then degraded further into small acid-soluble oligonucleotides.</text>
</comment>
<name>A0A1Y2K7L4_9PROT</name>
<dbReference type="InterPro" id="IPR003753">
    <property type="entry name" value="Exonuc_VII_L"/>
</dbReference>
<accession>A0A1Y2K7L4</accession>
<dbReference type="PANTHER" id="PTHR30008:SF0">
    <property type="entry name" value="EXODEOXYRIBONUCLEASE 7 LARGE SUBUNIT"/>
    <property type="match status" value="1"/>
</dbReference>
<feature type="domain" description="Exonuclease VII large subunit C-terminal" evidence="8">
    <location>
        <begin position="146"/>
        <end position="458"/>
    </location>
</feature>
<keyword evidence="11" id="KW-1185">Reference proteome</keyword>
<evidence type="ECO:0000313" key="11">
    <source>
        <dbReference type="Proteomes" id="UP000194003"/>
    </source>
</evidence>
<dbReference type="EMBL" id="LVJN01000018">
    <property type="protein sequence ID" value="OSM05317.1"/>
    <property type="molecule type" value="Genomic_DNA"/>
</dbReference>